<dbReference type="AlphaFoldDB" id="A0A285N539"/>
<dbReference type="STRING" id="586416.GZ22_15380"/>
<accession>A0A285N539</accession>
<dbReference type="Proteomes" id="UP000219356">
    <property type="component" value="Unassembled WGS sequence"/>
</dbReference>
<evidence type="ECO:0000313" key="4">
    <source>
        <dbReference type="EMBL" id="SNZ04549.1"/>
    </source>
</evidence>
<dbReference type="EMBL" id="OBEK01000001">
    <property type="protein sequence ID" value="SNZ04549.1"/>
    <property type="molecule type" value="Genomic_DNA"/>
</dbReference>
<dbReference type="InterPro" id="IPR011055">
    <property type="entry name" value="Dup_hybrid_motif"/>
</dbReference>
<feature type="domain" description="M23ase beta-sheet core" evidence="3">
    <location>
        <begin position="118"/>
        <end position="215"/>
    </location>
</feature>
<feature type="compositionally biased region" description="Acidic residues" evidence="1">
    <location>
        <begin position="254"/>
        <end position="285"/>
    </location>
</feature>
<protein>
    <submittedName>
        <fullName evidence="4">Stage II sporulation protein Q</fullName>
    </submittedName>
</protein>
<dbReference type="PANTHER" id="PTHR21666:SF291">
    <property type="entry name" value="STAGE II SPORULATION PROTEIN Q"/>
    <property type="match status" value="1"/>
</dbReference>
<feature type="compositionally biased region" description="Basic and acidic residues" evidence="1">
    <location>
        <begin position="286"/>
        <end position="300"/>
    </location>
</feature>
<keyword evidence="2" id="KW-1133">Transmembrane helix</keyword>
<name>A0A285N539_9BACI</name>
<evidence type="ECO:0000256" key="1">
    <source>
        <dbReference type="SAM" id="MobiDB-lite"/>
    </source>
</evidence>
<evidence type="ECO:0000256" key="2">
    <source>
        <dbReference type="SAM" id="Phobius"/>
    </source>
</evidence>
<dbReference type="CDD" id="cd12797">
    <property type="entry name" value="M23_peptidase"/>
    <property type="match status" value="1"/>
</dbReference>
<gene>
    <name evidence="4" type="ORF">SAMN05421503_0685</name>
</gene>
<dbReference type="InterPro" id="IPR050570">
    <property type="entry name" value="Cell_wall_metabolism_enzyme"/>
</dbReference>
<feature type="transmembrane region" description="Helical" evidence="2">
    <location>
        <begin position="20"/>
        <end position="40"/>
    </location>
</feature>
<keyword evidence="2" id="KW-0812">Transmembrane</keyword>
<dbReference type="GO" id="GO:0004222">
    <property type="term" value="F:metalloendopeptidase activity"/>
    <property type="evidence" value="ECO:0007669"/>
    <property type="project" value="TreeGrafter"/>
</dbReference>
<evidence type="ECO:0000259" key="3">
    <source>
        <dbReference type="Pfam" id="PF01551"/>
    </source>
</evidence>
<dbReference type="InterPro" id="IPR016047">
    <property type="entry name" value="M23ase_b-sheet_dom"/>
</dbReference>
<keyword evidence="5" id="KW-1185">Reference proteome</keyword>
<sequence>MKEKNNVSKSKWKRLFRKKWFFPALYLGISALLLTAVLWYQSGTNDADQAEEDKGIFDSLSFDDNEEATPVAEQDEVVKSPVAEDAEATVVTKFYDHNADSESQENALVLYDNKYYQSTGVDYAAADGGSFEVLAALSGTVTEVKEDALHGNVVQLEHKNGVTTYYASLEDVKVEAGQEVKQGDVLAAAGQSLFAKDKATHVHFEVRNGDTAVNPETFLNQPVSKLQEAKAESVQEDAADTAGQTEQQQADTEAPADENTDAEAEAPADENADAEAAPSEDEEEPKPDAGEEEAPKQDDEKQPEEDATSSRSSAQT</sequence>
<reference evidence="5" key="1">
    <citation type="submission" date="2017-09" db="EMBL/GenBank/DDBJ databases">
        <authorList>
            <person name="Varghese N."/>
            <person name="Submissions S."/>
        </authorList>
    </citation>
    <scope>NUCLEOTIDE SEQUENCE [LARGE SCALE GENOMIC DNA]</scope>
    <source>
        <strain evidence="5">CGMCC 1.8913</strain>
    </source>
</reference>
<evidence type="ECO:0000313" key="5">
    <source>
        <dbReference type="Proteomes" id="UP000219356"/>
    </source>
</evidence>
<dbReference type="SUPFAM" id="SSF51261">
    <property type="entry name" value="Duplicated hybrid motif"/>
    <property type="match status" value="1"/>
</dbReference>
<dbReference type="Pfam" id="PF01551">
    <property type="entry name" value="Peptidase_M23"/>
    <property type="match status" value="1"/>
</dbReference>
<dbReference type="Gene3D" id="2.70.70.10">
    <property type="entry name" value="Glucose Permease (Domain IIA)"/>
    <property type="match status" value="1"/>
</dbReference>
<keyword evidence="2" id="KW-0472">Membrane</keyword>
<feature type="region of interest" description="Disordered" evidence="1">
    <location>
        <begin position="225"/>
        <end position="316"/>
    </location>
</feature>
<organism evidence="4 5">
    <name type="scientific">Terribacillus aidingensis</name>
    <dbReference type="NCBI Taxonomy" id="586416"/>
    <lineage>
        <taxon>Bacteria</taxon>
        <taxon>Bacillati</taxon>
        <taxon>Bacillota</taxon>
        <taxon>Bacilli</taxon>
        <taxon>Bacillales</taxon>
        <taxon>Bacillaceae</taxon>
        <taxon>Terribacillus</taxon>
    </lineage>
</organism>
<dbReference type="OrthoDB" id="2050153at2"/>
<proteinExistence type="predicted"/>
<dbReference type="PANTHER" id="PTHR21666">
    <property type="entry name" value="PEPTIDASE-RELATED"/>
    <property type="match status" value="1"/>
</dbReference>
<dbReference type="RefSeq" id="WP_097039224.1">
    <property type="nucleotide sequence ID" value="NZ_OBEK01000001.1"/>
</dbReference>